<comment type="similarity">
    <text evidence="2 7">Belongs to the ExbD/TolR family.</text>
</comment>
<keyword evidence="3" id="KW-1003">Cell membrane</keyword>
<dbReference type="InterPro" id="IPR003400">
    <property type="entry name" value="ExbD"/>
</dbReference>
<proteinExistence type="inferred from homology"/>
<evidence type="ECO:0000256" key="3">
    <source>
        <dbReference type="ARBA" id="ARBA00022475"/>
    </source>
</evidence>
<dbReference type="Pfam" id="PF02472">
    <property type="entry name" value="ExbD"/>
    <property type="match status" value="1"/>
</dbReference>
<keyword evidence="4 7" id="KW-0812">Transmembrane</keyword>
<dbReference type="PANTHER" id="PTHR30558">
    <property type="entry name" value="EXBD MEMBRANE COMPONENT OF PMF-DRIVEN MACROMOLECULE IMPORT SYSTEM"/>
    <property type="match status" value="1"/>
</dbReference>
<dbReference type="RefSeq" id="WP_216837689.1">
    <property type="nucleotide sequence ID" value="NZ_JAFNJS010000005.1"/>
</dbReference>
<keyword evidence="7" id="KW-0813">Transport</keyword>
<reference evidence="10" key="1">
    <citation type="journal article" date="2019" name="Int. J. Syst. Evol. Microbiol.">
        <title>The Global Catalogue of Microorganisms (GCM) 10K type strain sequencing project: providing services to taxonomists for standard genome sequencing and annotation.</title>
        <authorList>
            <consortium name="The Broad Institute Genomics Platform"/>
            <consortium name="The Broad Institute Genome Sequencing Center for Infectious Disease"/>
            <person name="Wu L."/>
            <person name="Ma J."/>
        </authorList>
    </citation>
    <scope>NUCLEOTIDE SEQUENCE [LARGE SCALE GENOMIC DNA]</scope>
    <source>
        <strain evidence="10">CGMCC 1.16855</strain>
    </source>
</reference>
<dbReference type="EMBL" id="JBHRSB010000005">
    <property type="protein sequence ID" value="MFC3001601.1"/>
    <property type="molecule type" value="Genomic_DNA"/>
</dbReference>
<sequence>MAFANLEDGGDDGEEGVLSEINVTPFVDVMLVLLIVFMVAAPMMMAGVPVDLPRAAQAPVPQVTQPLVVTLDRQGRIFIEEAEANPAALVATLQPMAAAAPDRPVFLRADRSQSYGEVMRVLAAMAAAGFGRASLIGEAAP</sequence>
<evidence type="ECO:0000256" key="1">
    <source>
        <dbReference type="ARBA" id="ARBA00004162"/>
    </source>
</evidence>
<evidence type="ECO:0000256" key="7">
    <source>
        <dbReference type="RuleBase" id="RU003879"/>
    </source>
</evidence>
<evidence type="ECO:0000256" key="2">
    <source>
        <dbReference type="ARBA" id="ARBA00005811"/>
    </source>
</evidence>
<protein>
    <submittedName>
        <fullName evidence="9">ExbD/TolR family protein</fullName>
    </submittedName>
</protein>
<keyword evidence="7" id="KW-0653">Protein transport</keyword>
<dbReference type="PANTHER" id="PTHR30558:SF7">
    <property type="entry name" value="TOL-PAL SYSTEM PROTEIN TOLR"/>
    <property type="match status" value="1"/>
</dbReference>
<dbReference type="Proteomes" id="UP001595420">
    <property type="component" value="Unassembled WGS sequence"/>
</dbReference>
<evidence type="ECO:0000313" key="9">
    <source>
        <dbReference type="EMBL" id="MFC3001601.1"/>
    </source>
</evidence>
<keyword evidence="10" id="KW-1185">Reference proteome</keyword>
<organism evidence="9 10">
    <name type="scientific">Falsiroseomonas tokyonensis</name>
    <dbReference type="NCBI Taxonomy" id="430521"/>
    <lineage>
        <taxon>Bacteria</taxon>
        <taxon>Pseudomonadati</taxon>
        <taxon>Pseudomonadota</taxon>
        <taxon>Alphaproteobacteria</taxon>
        <taxon>Acetobacterales</taxon>
        <taxon>Roseomonadaceae</taxon>
        <taxon>Falsiroseomonas</taxon>
    </lineage>
</organism>
<evidence type="ECO:0000256" key="4">
    <source>
        <dbReference type="ARBA" id="ARBA00022692"/>
    </source>
</evidence>
<evidence type="ECO:0000256" key="6">
    <source>
        <dbReference type="ARBA" id="ARBA00023136"/>
    </source>
</evidence>
<feature type="transmembrane region" description="Helical" evidence="8">
    <location>
        <begin position="29"/>
        <end position="48"/>
    </location>
</feature>
<gene>
    <name evidence="9" type="ORF">ACFOD3_16975</name>
</gene>
<keyword evidence="6 8" id="KW-0472">Membrane</keyword>
<comment type="caution">
    <text evidence="9">The sequence shown here is derived from an EMBL/GenBank/DDBJ whole genome shotgun (WGS) entry which is preliminary data.</text>
</comment>
<evidence type="ECO:0000256" key="5">
    <source>
        <dbReference type="ARBA" id="ARBA00022989"/>
    </source>
</evidence>
<keyword evidence="5 8" id="KW-1133">Transmembrane helix</keyword>
<name>A0ABV7BV34_9PROT</name>
<evidence type="ECO:0000256" key="8">
    <source>
        <dbReference type="SAM" id="Phobius"/>
    </source>
</evidence>
<evidence type="ECO:0000313" key="10">
    <source>
        <dbReference type="Proteomes" id="UP001595420"/>
    </source>
</evidence>
<comment type="subcellular location">
    <subcellularLocation>
        <location evidence="1">Cell membrane</location>
        <topology evidence="1">Single-pass membrane protein</topology>
    </subcellularLocation>
    <subcellularLocation>
        <location evidence="7">Cell membrane</location>
        <topology evidence="7">Single-pass type II membrane protein</topology>
    </subcellularLocation>
</comment>
<accession>A0ABV7BV34</accession>